<evidence type="ECO:0000313" key="2">
    <source>
        <dbReference type="Proteomes" id="UP000019149"/>
    </source>
</evidence>
<gene>
    <name evidence="1" type="ORF">EGR_05770</name>
</gene>
<dbReference type="EMBL" id="APAU02000045">
    <property type="protein sequence ID" value="EUB59416.1"/>
    <property type="molecule type" value="Genomic_DNA"/>
</dbReference>
<keyword evidence="2" id="KW-1185">Reference proteome</keyword>
<comment type="caution">
    <text evidence="1">The sequence shown here is derived from an EMBL/GenBank/DDBJ whole genome shotgun (WGS) entry which is preliminary data.</text>
</comment>
<accession>W6UET3</accession>
<dbReference type="KEGG" id="egl:EGR_05770"/>
<sequence length="98" mass="11469">MGFATTTRVWKSLLLVRDIAYKVDFTDRNYSVLGFDDHVAQYRLINKLINLRHFFVSKQKSRVNVRTPLKSVLGYPESRITQEIDFEECCVKPVKLTT</sequence>
<dbReference type="CTD" id="36341485"/>
<organism evidence="1 2">
    <name type="scientific">Echinococcus granulosus</name>
    <name type="common">Hydatid tapeworm</name>
    <dbReference type="NCBI Taxonomy" id="6210"/>
    <lineage>
        <taxon>Eukaryota</taxon>
        <taxon>Metazoa</taxon>
        <taxon>Spiralia</taxon>
        <taxon>Lophotrochozoa</taxon>
        <taxon>Platyhelminthes</taxon>
        <taxon>Cestoda</taxon>
        <taxon>Eucestoda</taxon>
        <taxon>Cyclophyllidea</taxon>
        <taxon>Taeniidae</taxon>
        <taxon>Echinococcus</taxon>
        <taxon>Echinococcus granulosus group</taxon>
    </lineage>
</organism>
<evidence type="ECO:0000313" key="1">
    <source>
        <dbReference type="EMBL" id="EUB59416.1"/>
    </source>
</evidence>
<name>W6UET3_ECHGR</name>
<dbReference type="RefSeq" id="XP_024350612.1">
    <property type="nucleotide sequence ID" value="XM_024495019.1"/>
</dbReference>
<proteinExistence type="predicted"/>
<dbReference type="AlphaFoldDB" id="W6UET3"/>
<reference evidence="1 2" key="1">
    <citation type="journal article" date="2013" name="Nat. Genet.">
        <title>The genome of the hydatid tapeworm Echinococcus granulosus.</title>
        <authorList>
            <person name="Zheng H."/>
            <person name="Zhang W."/>
            <person name="Zhang L."/>
            <person name="Zhang Z."/>
            <person name="Li J."/>
            <person name="Lu G."/>
            <person name="Zhu Y."/>
            <person name="Wang Y."/>
            <person name="Huang Y."/>
            <person name="Liu J."/>
            <person name="Kang H."/>
            <person name="Chen J."/>
            <person name="Wang L."/>
            <person name="Chen A."/>
            <person name="Yu S."/>
            <person name="Gao Z."/>
            <person name="Jin L."/>
            <person name="Gu W."/>
            <person name="Wang Z."/>
            <person name="Zhao L."/>
            <person name="Shi B."/>
            <person name="Wen H."/>
            <person name="Lin R."/>
            <person name="Jones M.K."/>
            <person name="Brejova B."/>
            <person name="Vinar T."/>
            <person name="Zhao G."/>
            <person name="McManus D.P."/>
            <person name="Chen Z."/>
            <person name="Zhou Y."/>
            <person name="Wang S."/>
        </authorList>
    </citation>
    <scope>NUCLEOTIDE SEQUENCE [LARGE SCALE GENOMIC DNA]</scope>
</reference>
<dbReference type="GeneID" id="36341485"/>
<dbReference type="Proteomes" id="UP000019149">
    <property type="component" value="Unassembled WGS sequence"/>
</dbReference>
<protein>
    <submittedName>
        <fullName evidence="1">Uncharacterized protein</fullName>
    </submittedName>
</protein>